<dbReference type="RefSeq" id="XP_022313814.1">
    <property type="nucleotide sequence ID" value="XM_022458106.1"/>
</dbReference>
<reference evidence="4 5" key="1">
    <citation type="submission" date="2025-04" db="UniProtKB">
        <authorList>
            <consortium name="RefSeq"/>
        </authorList>
    </citation>
    <scope>IDENTIFICATION</scope>
    <source>
        <tissue evidence="4 5">Whole sample</tissue>
    </source>
</reference>
<dbReference type="Pfam" id="PF12736">
    <property type="entry name" value="CABIT"/>
    <property type="match status" value="1"/>
</dbReference>
<evidence type="ECO:0000313" key="8">
    <source>
        <dbReference type="RefSeq" id="XP_022313887.1"/>
    </source>
</evidence>
<evidence type="ECO:0000256" key="1">
    <source>
        <dbReference type="SAM" id="MobiDB-lite"/>
    </source>
</evidence>
<dbReference type="GeneID" id="111118622"/>
<dbReference type="InterPro" id="IPR025946">
    <property type="entry name" value="CABIT_dom"/>
</dbReference>
<dbReference type="KEGG" id="cvn:111118573"/>
<evidence type="ECO:0000313" key="3">
    <source>
        <dbReference type="Proteomes" id="UP000694844"/>
    </source>
</evidence>
<evidence type="ECO:0000313" key="4">
    <source>
        <dbReference type="RefSeq" id="XP_022313814.1"/>
    </source>
</evidence>
<protein>
    <submittedName>
        <fullName evidence="4 5">Uncharacterized protein LOC111118573</fullName>
    </submittedName>
    <submittedName>
        <fullName evidence="6 7">Uncharacterized protein LOC111118622</fullName>
    </submittedName>
</protein>
<proteinExistence type="predicted"/>
<dbReference type="RefSeq" id="XP_022313887.1">
    <property type="nucleotide sequence ID" value="XM_022458179.1"/>
</dbReference>
<name>A0A8B8CFB7_CRAVI</name>
<gene>
    <name evidence="6 7 8" type="primary">LOC111118622</name>
    <name evidence="4 5" type="synonym">LOC111118573</name>
</gene>
<dbReference type="KEGG" id="cvn:111118622"/>
<evidence type="ECO:0000259" key="2">
    <source>
        <dbReference type="Pfam" id="PF12736"/>
    </source>
</evidence>
<dbReference type="RefSeq" id="XP_022313816.1">
    <property type="nucleotide sequence ID" value="XM_022458108.1"/>
</dbReference>
<dbReference type="RefSeq" id="XP_022313884.1">
    <property type="nucleotide sequence ID" value="XM_022458176.1"/>
</dbReference>
<organism evidence="3 6">
    <name type="scientific">Crassostrea virginica</name>
    <name type="common">Eastern oyster</name>
    <dbReference type="NCBI Taxonomy" id="6565"/>
    <lineage>
        <taxon>Eukaryota</taxon>
        <taxon>Metazoa</taxon>
        <taxon>Spiralia</taxon>
        <taxon>Lophotrochozoa</taxon>
        <taxon>Mollusca</taxon>
        <taxon>Bivalvia</taxon>
        <taxon>Autobranchia</taxon>
        <taxon>Pteriomorphia</taxon>
        <taxon>Ostreida</taxon>
        <taxon>Ostreoidea</taxon>
        <taxon>Ostreidae</taxon>
        <taxon>Crassostrea</taxon>
    </lineage>
</organism>
<dbReference type="RefSeq" id="XP_022313885.1">
    <property type="nucleotide sequence ID" value="XM_022458177.1"/>
</dbReference>
<feature type="region of interest" description="Disordered" evidence="1">
    <location>
        <begin position="339"/>
        <end position="368"/>
    </location>
</feature>
<evidence type="ECO:0000313" key="6">
    <source>
        <dbReference type="RefSeq" id="XP_022313884.1"/>
    </source>
</evidence>
<dbReference type="Proteomes" id="UP000694844">
    <property type="component" value="Chromosome 2"/>
</dbReference>
<sequence>MARAESSAMSGEREPDIRWESHPQTLQEILKSNPLPLVVKLSTENVLSSSSRSASDVHKPLLLYKEIKGRKIYCKNVTSVDVLTGAVCREDGPVVVIPETYPGWFRLIDDLDKPLTTVANVARIMPVRFLCCKPISGFLSIQKGSKANPDELFEKLTINAGVYNVLNIHEDFVRYVDKRKTIKNLMRCLKCSDNEGTEILLPFESTGVFYLIESRKATSKRLNAEKCGYVFSMHSMMEAGLAKGVILTLLHGNPPTTPCGFTNVLKICDIIKDHTVVAATLSGTPKLLELPIGPTPKFVKAVNFGEVQRSPMYSKVNRHLVDNADAYANEMKVRHNYNIQASTDGPGVPRLSKSMGGFRTPKLKTPKS</sequence>
<dbReference type="OrthoDB" id="6049152at2759"/>
<evidence type="ECO:0000313" key="5">
    <source>
        <dbReference type="RefSeq" id="XP_022313816.1"/>
    </source>
</evidence>
<accession>A0A8B8CFB7</accession>
<keyword evidence="3" id="KW-1185">Reference proteome</keyword>
<evidence type="ECO:0000313" key="7">
    <source>
        <dbReference type="RefSeq" id="XP_022313885.1"/>
    </source>
</evidence>
<feature type="domain" description="CABIT" evidence="2">
    <location>
        <begin position="81"/>
        <end position="280"/>
    </location>
</feature>
<dbReference type="AlphaFoldDB" id="A0A8B8CFB7"/>